<evidence type="ECO:0000256" key="3">
    <source>
        <dbReference type="ARBA" id="ARBA00024484"/>
    </source>
</evidence>
<dbReference type="AlphaFoldDB" id="A0A917QQP7"/>
<feature type="domain" description="AMP-dependent synthetase/ligase" evidence="4">
    <location>
        <begin position="12"/>
        <end position="327"/>
    </location>
</feature>
<dbReference type="GO" id="GO:0005524">
    <property type="term" value="F:ATP binding"/>
    <property type="evidence" value="ECO:0007669"/>
    <property type="project" value="UniProtKB-KW"/>
</dbReference>
<organism evidence="5 6">
    <name type="scientific">Nocardia camponoti</name>
    <dbReference type="NCBI Taxonomy" id="1616106"/>
    <lineage>
        <taxon>Bacteria</taxon>
        <taxon>Bacillati</taxon>
        <taxon>Actinomycetota</taxon>
        <taxon>Actinomycetes</taxon>
        <taxon>Mycobacteriales</taxon>
        <taxon>Nocardiaceae</taxon>
        <taxon>Nocardia</taxon>
    </lineage>
</organism>
<comment type="caution">
    <text evidence="5">The sequence shown here is derived from an EMBL/GenBank/DDBJ whole genome shotgun (WGS) entry which is preliminary data.</text>
</comment>
<reference evidence="5" key="1">
    <citation type="journal article" date="2014" name="Int. J. Syst. Evol. Microbiol.">
        <title>Complete genome sequence of Corynebacterium casei LMG S-19264T (=DSM 44701T), isolated from a smear-ripened cheese.</title>
        <authorList>
            <consortium name="US DOE Joint Genome Institute (JGI-PGF)"/>
            <person name="Walter F."/>
            <person name="Albersmeier A."/>
            <person name="Kalinowski J."/>
            <person name="Ruckert C."/>
        </authorList>
    </citation>
    <scope>NUCLEOTIDE SEQUENCE</scope>
    <source>
        <strain evidence="5">CGMCC 4.7278</strain>
    </source>
</reference>
<dbReference type="PANTHER" id="PTHR43272:SF33">
    <property type="entry name" value="AMP-BINDING DOMAIN-CONTAINING PROTEIN-RELATED"/>
    <property type="match status" value="1"/>
</dbReference>
<dbReference type="InterPro" id="IPR000873">
    <property type="entry name" value="AMP-dep_synth/lig_dom"/>
</dbReference>
<dbReference type="Pfam" id="PF23562">
    <property type="entry name" value="AMP-binding_C_3"/>
    <property type="match status" value="1"/>
</dbReference>
<dbReference type="InterPro" id="IPR042099">
    <property type="entry name" value="ANL_N_sf"/>
</dbReference>
<comment type="catalytic activity">
    <reaction evidence="3">
        <text>a long-chain fatty acid + ATP + CoA = a long-chain fatty acyl-CoA + AMP + diphosphate</text>
        <dbReference type="Rhea" id="RHEA:15421"/>
        <dbReference type="ChEBI" id="CHEBI:30616"/>
        <dbReference type="ChEBI" id="CHEBI:33019"/>
        <dbReference type="ChEBI" id="CHEBI:57287"/>
        <dbReference type="ChEBI" id="CHEBI:57560"/>
        <dbReference type="ChEBI" id="CHEBI:83139"/>
        <dbReference type="ChEBI" id="CHEBI:456215"/>
        <dbReference type="EC" id="6.2.1.3"/>
    </reaction>
    <physiologicalReaction direction="left-to-right" evidence="3">
        <dbReference type="Rhea" id="RHEA:15422"/>
    </physiologicalReaction>
</comment>
<dbReference type="SUPFAM" id="SSF56801">
    <property type="entry name" value="Acetyl-CoA synthetase-like"/>
    <property type="match status" value="1"/>
</dbReference>
<dbReference type="EMBL" id="BMMW01000004">
    <property type="protein sequence ID" value="GGK63223.1"/>
    <property type="molecule type" value="Genomic_DNA"/>
</dbReference>
<dbReference type="RefSeq" id="WP_188830506.1">
    <property type="nucleotide sequence ID" value="NZ_BMMW01000004.1"/>
</dbReference>
<evidence type="ECO:0000256" key="1">
    <source>
        <dbReference type="ARBA" id="ARBA00022741"/>
    </source>
</evidence>
<dbReference type="GO" id="GO:0004467">
    <property type="term" value="F:long-chain fatty acid-CoA ligase activity"/>
    <property type="evidence" value="ECO:0007669"/>
    <property type="project" value="UniProtKB-EC"/>
</dbReference>
<evidence type="ECO:0000313" key="6">
    <source>
        <dbReference type="Proteomes" id="UP000612956"/>
    </source>
</evidence>
<evidence type="ECO:0000313" key="5">
    <source>
        <dbReference type="EMBL" id="GGK63223.1"/>
    </source>
</evidence>
<dbReference type="GO" id="GO:0016020">
    <property type="term" value="C:membrane"/>
    <property type="evidence" value="ECO:0007669"/>
    <property type="project" value="TreeGrafter"/>
</dbReference>
<evidence type="ECO:0000256" key="2">
    <source>
        <dbReference type="ARBA" id="ARBA00022840"/>
    </source>
</evidence>
<reference evidence="5" key="2">
    <citation type="submission" date="2020-09" db="EMBL/GenBank/DDBJ databases">
        <authorList>
            <person name="Sun Q."/>
            <person name="Zhou Y."/>
        </authorList>
    </citation>
    <scope>NUCLEOTIDE SEQUENCE</scope>
    <source>
        <strain evidence="5">CGMCC 4.7278</strain>
    </source>
</reference>
<dbReference type="Proteomes" id="UP000612956">
    <property type="component" value="Unassembled WGS sequence"/>
</dbReference>
<dbReference type="InterPro" id="IPR020845">
    <property type="entry name" value="AMP-binding_CS"/>
</dbReference>
<proteinExistence type="predicted"/>
<protein>
    <submittedName>
        <fullName evidence="5">AMP-binding protein</fullName>
    </submittedName>
</protein>
<dbReference type="Gene3D" id="3.40.50.12780">
    <property type="entry name" value="N-terminal domain of ligase-like"/>
    <property type="match status" value="1"/>
</dbReference>
<dbReference type="Gene3D" id="3.30.300.30">
    <property type="match status" value="1"/>
</dbReference>
<sequence>MRELIDRLKSCPDREINCFSAGLVNRRTFADLYNDVMAMASALRVAGVSERQHIGICGQNSYEWVVSDLAAIEIGAVSVAFAPEHAAQLSTDDLVAQFDLSLLLLSADEYNRRLPETSAVTTFGDLDKVTAVPIGPSSVPLDTFSLAFSSGTSGTPKAIMMSTAGTIDAIEECHRQLSFRASDSIFVVLPLSAFPQRLMVYIAIWCGFDIHLASIPDLFAASRALRPTIVVGPPAFFEALVMRYRDEHRDGATITLGPEAFGGNVRLALTGAAPARKESIEFLNEVGFPLYEFYGLTETSAISWNTPAAHRPGSVGRLLRPGIVKLESDGEILVRMVPPRSHGYYGEPSANASTYLADGWIATGDIGRFDGDYLYITGRKKSVIITRAGYKLQPEPIEQALCAETSVAHAVVLGGEHAPVVTAVVSVHPNGVCEQISERLNQILDERNGELPPPARVVRLVVTRQPFTTQNGLLTRTLKVDRGAVAAMLANQESTGSELNGG</sequence>
<name>A0A917QQP7_9NOCA</name>
<keyword evidence="1" id="KW-0547">Nucleotide-binding</keyword>
<accession>A0A917QQP7</accession>
<dbReference type="InterPro" id="IPR045851">
    <property type="entry name" value="AMP-bd_C_sf"/>
</dbReference>
<gene>
    <name evidence="5" type="ORF">GCM10011591_39350</name>
</gene>
<keyword evidence="6" id="KW-1185">Reference proteome</keyword>
<dbReference type="Pfam" id="PF00501">
    <property type="entry name" value="AMP-binding"/>
    <property type="match status" value="1"/>
</dbReference>
<dbReference type="PANTHER" id="PTHR43272">
    <property type="entry name" value="LONG-CHAIN-FATTY-ACID--COA LIGASE"/>
    <property type="match status" value="1"/>
</dbReference>
<dbReference type="PROSITE" id="PS00455">
    <property type="entry name" value="AMP_BINDING"/>
    <property type="match status" value="1"/>
</dbReference>
<evidence type="ECO:0000259" key="4">
    <source>
        <dbReference type="Pfam" id="PF00501"/>
    </source>
</evidence>
<keyword evidence="2" id="KW-0067">ATP-binding</keyword>